<dbReference type="Proteomes" id="UP000677054">
    <property type="component" value="Unassembled WGS sequence"/>
</dbReference>
<keyword evidence="3" id="KW-1185">Reference proteome</keyword>
<reference evidence="2" key="1">
    <citation type="submission" date="2020-11" db="EMBL/GenBank/DDBJ databases">
        <authorList>
            <person name="Tran Van P."/>
        </authorList>
    </citation>
    <scope>NUCLEOTIDE SEQUENCE</scope>
</reference>
<dbReference type="SUPFAM" id="SSF49695">
    <property type="entry name" value="gamma-Crystallin-like"/>
    <property type="match status" value="1"/>
</dbReference>
<keyword evidence="1" id="KW-0732">Signal</keyword>
<feature type="signal peptide" evidence="1">
    <location>
        <begin position="1"/>
        <end position="18"/>
    </location>
</feature>
<dbReference type="InterPro" id="IPR011024">
    <property type="entry name" value="G_crystallin-like"/>
</dbReference>
<name>A0A7R9ABE4_9CRUS</name>
<evidence type="ECO:0000313" key="2">
    <source>
        <dbReference type="EMBL" id="CAD7251064.1"/>
    </source>
</evidence>
<dbReference type="EMBL" id="LR902768">
    <property type="protein sequence ID" value="CAD7251064.1"/>
    <property type="molecule type" value="Genomic_DNA"/>
</dbReference>
<evidence type="ECO:0000313" key="3">
    <source>
        <dbReference type="Proteomes" id="UP000677054"/>
    </source>
</evidence>
<dbReference type="Gene3D" id="2.60.20.10">
    <property type="entry name" value="Crystallins"/>
    <property type="match status" value="1"/>
</dbReference>
<evidence type="ECO:0000256" key="1">
    <source>
        <dbReference type="SAM" id="SignalP"/>
    </source>
</evidence>
<proteinExistence type="predicted"/>
<accession>A0A7R9ABE4</accession>
<organism evidence="2">
    <name type="scientific">Darwinula stevensoni</name>
    <dbReference type="NCBI Taxonomy" id="69355"/>
    <lineage>
        <taxon>Eukaryota</taxon>
        <taxon>Metazoa</taxon>
        <taxon>Ecdysozoa</taxon>
        <taxon>Arthropoda</taxon>
        <taxon>Crustacea</taxon>
        <taxon>Oligostraca</taxon>
        <taxon>Ostracoda</taxon>
        <taxon>Podocopa</taxon>
        <taxon>Podocopida</taxon>
        <taxon>Darwinulocopina</taxon>
        <taxon>Darwinuloidea</taxon>
        <taxon>Darwinulidae</taxon>
        <taxon>Darwinula</taxon>
    </lineage>
</organism>
<dbReference type="AlphaFoldDB" id="A0A7R9ABE4"/>
<gene>
    <name evidence="2" type="ORF">DSTB1V02_LOCUS10831</name>
</gene>
<sequence>MQRSVALSLLFGLGLSLAQNEQIAYIYDLPNYDESGTFNWMDSYCADFRDCDHIIGDDMISSTCVYGVWLFYSEYYYNYQNFGAVEWGYGDDFCWNLNNLLNNEVSSLRYAGDTYNWRYDTITLYEFDLFFGFEVYEWADMPEVPGTIATVGSLIVTGQNYWTVYTEPFFNGNHACISVQTGQYVGFAPDLSGVFGISTVRSFRRGCFSDNKIHLNSDRHGFVVKARE</sequence>
<dbReference type="OrthoDB" id="6353266at2759"/>
<feature type="chain" id="PRO_5036402830" evidence="1">
    <location>
        <begin position="19"/>
        <end position="228"/>
    </location>
</feature>
<dbReference type="EMBL" id="CAJPEV010003251">
    <property type="protein sequence ID" value="CAG0899324.1"/>
    <property type="molecule type" value="Genomic_DNA"/>
</dbReference>
<protein>
    <submittedName>
        <fullName evidence="2">Uncharacterized protein</fullName>
    </submittedName>
</protein>